<dbReference type="PANTHER" id="PTHR43280">
    <property type="entry name" value="ARAC-FAMILY TRANSCRIPTIONAL REGULATOR"/>
    <property type="match status" value="1"/>
</dbReference>
<sequence length="587" mass="69431">MFEKNRRFFVILNAVYIEITKVTKKLLLIFCTVCFQYFLSQELYSDYYKLREKYEDLEENDSKAFSYLRHYISKAKKEKNYEKLVQGYKDGIFFSSLDEEKLKYADSMVMAANLSHDKDLLIIAHIDKGVIFYYNYKKFQLALNEYLEAYEYSKNTKNEFLKYQNLYHIGVVKSYLGYYDEAADLFSACLVFYKGKLKTDLHPNEIYNYKKGYLNSLHQLIICYRHLGKYKEMDAAIAKGLSEAGDSKDYVQEKGYFILSKGISEYKEKQYEKALSDLYISLPSIRNSRDFARLSVNYFFIGKSYLGMNDAQKSIVYFRKIDSIFNKHQFILPELRENYEILINDSKKNKDQAKQLYYTGQLLKADSIMSKDFSYLSPKIHKDYDTKTLLEEKNKLQKMNYLVTVIVILLIIWAIGLIMLFTKRQKKAKEIKQQYILLEEKFVKDQAFVEMSEPIIEEKRGHLHESKVEELLRKLKKFEAKKGFIQKGLTLNRLAQQLGTNSSYLSQVINEHKGGNFNKYLSQLRINYITNLLFEDKKYLKYNIETLARECGIASRQNFSDLFYEINGIRPTDFIKKRMQEMDNGGN</sequence>
<name>A0ABY1P9D4_9FLAO</name>
<dbReference type="InterPro" id="IPR018060">
    <property type="entry name" value="HTH_AraC"/>
</dbReference>
<keyword evidence="2" id="KW-0812">Transmembrane</keyword>
<gene>
    <name evidence="4" type="ORF">SAMN06264346_11199</name>
</gene>
<evidence type="ECO:0000256" key="1">
    <source>
        <dbReference type="ARBA" id="ARBA00023125"/>
    </source>
</evidence>
<evidence type="ECO:0000313" key="5">
    <source>
        <dbReference type="Proteomes" id="UP001157960"/>
    </source>
</evidence>
<dbReference type="Gene3D" id="1.10.10.60">
    <property type="entry name" value="Homeodomain-like"/>
    <property type="match status" value="2"/>
</dbReference>
<dbReference type="SUPFAM" id="SSF48452">
    <property type="entry name" value="TPR-like"/>
    <property type="match status" value="1"/>
</dbReference>
<feature type="transmembrane region" description="Helical" evidence="2">
    <location>
        <begin position="401"/>
        <end position="422"/>
    </location>
</feature>
<comment type="caution">
    <text evidence="4">The sequence shown here is derived from an EMBL/GenBank/DDBJ whole genome shotgun (WGS) entry which is preliminary data.</text>
</comment>
<evidence type="ECO:0000313" key="4">
    <source>
        <dbReference type="EMBL" id="SMP29260.1"/>
    </source>
</evidence>
<dbReference type="InterPro" id="IPR011990">
    <property type="entry name" value="TPR-like_helical_dom_sf"/>
</dbReference>
<dbReference type="PROSITE" id="PS01124">
    <property type="entry name" value="HTH_ARAC_FAMILY_2"/>
    <property type="match status" value="1"/>
</dbReference>
<keyword evidence="5" id="KW-1185">Reference proteome</keyword>
<proteinExistence type="predicted"/>
<dbReference type="Proteomes" id="UP001157960">
    <property type="component" value="Unassembled WGS sequence"/>
</dbReference>
<dbReference type="SMART" id="SM00342">
    <property type="entry name" value="HTH_ARAC"/>
    <property type="match status" value="1"/>
</dbReference>
<dbReference type="EMBL" id="FXTZ01000011">
    <property type="protein sequence ID" value="SMP29260.1"/>
    <property type="molecule type" value="Genomic_DNA"/>
</dbReference>
<keyword evidence="2" id="KW-1133">Transmembrane helix</keyword>
<organism evidence="4 5">
    <name type="scientific">Chryseobacterium profundimaris</name>
    <dbReference type="NCBI Taxonomy" id="1387275"/>
    <lineage>
        <taxon>Bacteria</taxon>
        <taxon>Pseudomonadati</taxon>
        <taxon>Bacteroidota</taxon>
        <taxon>Flavobacteriia</taxon>
        <taxon>Flavobacteriales</taxon>
        <taxon>Weeksellaceae</taxon>
        <taxon>Chryseobacterium group</taxon>
        <taxon>Chryseobacterium</taxon>
    </lineage>
</organism>
<reference evidence="4 5" key="1">
    <citation type="submission" date="2017-05" db="EMBL/GenBank/DDBJ databases">
        <authorList>
            <person name="Varghese N."/>
            <person name="Submissions S."/>
        </authorList>
    </citation>
    <scope>NUCLEOTIDE SEQUENCE [LARGE SCALE GENOMIC DNA]</scope>
    <source>
        <strain evidence="4 5">DSM 28214</strain>
    </source>
</reference>
<accession>A0ABY1P9D4</accession>
<keyword evidence="2" id="KW-0472">Membrane</keyword>
<protein>
    <submittedName>
        <fullName evidence="4">Helix-turn-helix domain-containing protein</fullName>
    </submittedName>
</protein>
<dbReference type="Pfam" id="PF12833">
    <property type="entry name" value="HTH_18"/>
    <property type="match status" value="1"/>
</dbReference>
<dbReference type="Gene3D" id="1.25.40.10">
    <property type="entry name" value="Tetratricopeptide repeat domain"/>
    <property type="match status" value="1"/>
</dbReference>
<evidence type="ECO:0000259" key="3">
    <source>
        <dbReference type="PROSITE" id="PS01124"/>
    </source>
</evidence>
<dbReference type="PANTHER" id="PTHR43280:SF2">
    <property type="entry name" value="HTH-TYPE TRANSCRIPTIONAL REGULATOR EXSA"/>
    <property type="match status" value="1"/>
</dbReference>
<evidence type="ECO:0000256" key="2">
    <source>
        <dbReference type="SAM" id="Phobius"/>
    </source>
</evidence>
<keyword evidence="1" id="KW-0238">DNA-binding</keyword>
<feature type="domain" description="HTH araC/xylS-type" evidence="3">
    <location>
        <begin position="469"/>
        <end position="577"/>
    </location>
</feature>